<dbReference type="AlphaFoldDB" id="A0A177X0A7"/>
<reference evidence="2 3" key="2">
    <citation type="submission" date="2016-05" db="EMBL/GenBank/DDBJ databases">
        <title>Lineage-specific infection strategies underlie the spectrum of fungal disease in amphibians.</title>
        <authorList>
            <person name="Cuomo C.A."/>
            <person name="Farrer R.A."/>
            <person name="James T."/>
            <person name="Longcore J."/>
            <person name="Birren B."/>
        </authorList>
    </citation>
    <scope>NUCLEOTIDE SEQUENCE [LARGE SCALE GENOMIC DNA]</scope>
    <source>
        <strain evidence="2 3">JEL423</strain>
    </source>
</reference>
<evidence type="ECO:0000313" key="2">
    <source>
        <dbReference type="EMBL" id="OAJ45384.1"/>
    </source>
</evidence>
<protein>
    <recommendedName>
        <fullName evidence="4">Secreted protein</fullName>
    </recommendedName>
</protein>
<organism evidence="2 3">
    <name type="scientific">Batrachochytrium dendrobatidis (strain JEL423)</name>
    <dbReference type="NCBI Taxonomy" id="403673"/>
    <lineage>
        <taxon>Eukaryota</taxon>
        <taxon>Fungi</taxon>
        <taxon>Fungi incertae sedis</taxon>
        <taxon>Chytridiomycota</taxon>
        <taxon>Chytridiomycota incertae sedis</taxon>
        <taxon>Chytridiomycetes</taxon>
        <taxon>Rhizophydiales</taxon>
        <taxon>Rhizophydiales incertae sedis</taxon>
        <taxon>Batrachochytrium</taxon>
    </lineage>
</organism>
<evidence type="ECO:0000256" key="1">
    <source>
        <dbReference type="SAM" id="SignalP"/>
    </source>
</evidence>
<dbReference type="OrthoDB" id="2141640at2759"/>
<feature type="signal peptide" evidence="1">
    <location>
        <begin position="1"/>
        <end position="18"/>
    </location>
</feature>
<keyword evidence="1" id="KW-0732">Signal</keyword>
<evidence type="ECO:0008006" key="4">
    <source>
        <dbReference type="Google" id="ProtNLM"/>
    </source>
</evidence>
<proteinExistence type="predicted"/>
<accession>A0A177X0A7</accession>
<gene>
    <name evidence="2" type="ORF">BDEG_28527</name>
</gene>
<evidence type="ECO:0000313" key="3">
    <source>
        <dbReference type="Proteomes" id="UP000077115"/>
    </source>
</evidence>
<dbReference type="VEuPathDB" id="FungiDB:BDEG_28527"/>
<sequence length="268" mass="27326">MFVSNAILLLSIACTVSASWQRRVYYTDNSCKANFGYGVQVWVPNAPCSSPASVTTSCEIKSTDSRALSSEGTACDNQPATDNAYVPSSSDAALVPGANYLSVNVYNNAPNQQPCFFDPTVQVEQTTYAADGKCYAFESGYYFKASCSGTSGQVQFCNDAECKDCKPGGPSFDSGSCQVGTGLPTRMICSGSNTSNPLTPVNTTAAAPSSAAAATGAATAAAGATVSPASSTHAASAKSAATESQAQLYLTAILTSGSLLAALYASLV</sequence>
<feature type="chain" id="PRO_5008078089" description="Secreted protein" evidence="1">
    <location>
        <begin position="19"/>
        <end position="268"/>
    </location>
</feature>
<name>A0A177X0A7_BATDL</name>
<reference evidence="2 3" key="1">
    <citation type="submission" date="2006-10" db="EMBL/GenBank/DDBJ databases">
        <title>The Genome Sequence of Batrachochytrium dendrobatidis JEL423.</title>
        <authorList>
            <consortium name="The Broad Institute Genome Sequencing Platform"/>
            <person name="Birren B."/>
            <person name="Lander E."/>
            <person name="Galagan J."/>
            <person name="Cuomo C."/>
            <person name="Devon K."/>
            <person name="Jaffe D."/>
            <person name="Butler J."/>
            <person name="Alvarez P."/>
            <person name="Gnerre S."/>
            <person name="Grabherr M."/>
            <person name="Kleber M."/>
            <person name="Mauceli E."/>
            <person name="Brockman W."/>
            <person name="Young S."/>
            <person name="LaButti K."/>
            <person name="Sykes S."/>
            <person name="DeCaprio D."/>
            <person name="Crawford M."/>
            <person name="Koehrsen M."/>
            <person name="Engels R."/>
            <person name="Montgomery P."/>
            <person name="Pearson M."/>
            <person name="Howarth C."/>
            <person name="Larson L."/>
            <person name="White J."/>
            <person name="O'Leary S."/>
            <person name="Kodira C."/>
            <person name="Zeng Q."/>
            <person name="Yandava C."/>
            <person name="Alvarado L."/>
            <person name="Longcore J."/>
            <person name="James T."/>
        </authorList>
    </citation>
    <scope>NUCLEOTIDE SEQUENCE [LARGE SCALE GENOMIC DNA]</scope>
    <source>
        <strain evidence="2 3">JEL423</strain>
    </source>
</reference>
<dbReference type="EMBL" id="DS022316">
    <property type="protein sequence ID" value="OAJ45384.1"/>
    <property type="molecule type" value="Genomic_DNA"/>
</dbReference>
<dbReference type="Proteomes" id="UP000077115">
    <property type="component" value="Unassembled WGS sequence"/>
</dbReference>